<feature type="compositionally biased region" description="Basic and acidic residues" evidence="2">
    <location>
        <begin position="1313"/>
        <end position="1323"/>
    </location>
</feature>
<feature type="compositionally biased region" description="Basic and acidic residues" evidence="2">
    <location>
        <begin position="2229"/>
        <end position="2241"/>
    </location>
</feature>
<feature type="compositionally biased region" description="Basic and acidic residues" evidence="2">
    <location>
        <begin position="1337"/>
        <end position="1364"/>
    </location>
</feature>
<feature type="region of interest" description="Disordered" evidence="2">
    <location>
        <begin position="900"/>
        <end position="920"/>
    </location>
</feature>
<feature type="compositionally biased region" description="Polar residues" evidence="2">
    <location>
        <begin position="2936"/>
        <end position="2948"/>
    </location>
</feature>
<feature type="region of interest" description="Disordered" evidence="2">
    <location>
        <begin position="2524"/>
        <end position="2555"/>
    </location>
</feature>
<proteinExistence type="predicted"/>
<dbReference type="PROSITE" id="PS50294">
    <property type="entry name" value="WD_REPEATS_REGION"/>
    <property type="match status" value="1"/>
</dbReference>
<feature type="region of interest" description="Disordered" evidence="2">
    <location>
        <begin position="3094"/>
        <end position="3121"/>
    </location>
</feature>
<dbReference type="OrthoDB" id="20669at2759"/>
<dbReference type="Proteomes" id="UP000075225">
    <property type="component" value="Unassembled WGS sequence"/>
</dbReference>
<dbReference type="PROSITE" id="PS50082">
    <property type="entry name" value="WD_REPEATS_2"/>
    <property type="match status" value="1"/>
</dbReference>
<feature type="region of interest" description="Disordered" evidence="2">
    <location>
        <begin position="504"/>
        <end position="530"/>
    </location>
</feature>
<organism evidence="3 4">
    <name type="scientific">Toxoplasma gondii TgCatPRC2</name>
    <dbReference type="NCBI Taxonomy" id="1130821"/>
    <lineage>
        <taxon>Eukaryota</taxon>
        <taxon>Sar</taxon>
        <taxon>Alveolata</taxon>
        <taxon>Apicomplexa</taxon>
        <taxon>Conoidasida</taxon>
        <taxon>Coccidia</taxon>
        <taxon>Eucoccidiorida</taxon>
        <taxon>Eimeriorina</taxon>
        <taxon>Sarcocystidae</taxon>
        <taxon>Toxoplasma</taxon>
    </lineage>
</organism>
<feature type="compositionally biased region" description="Low complexity" evidence="2">
    <location>
        <begin position="1037"/>
        <end position="1047"/>
    </location>
</feature>
<evidence type="ECO:0000313" key="3">
    <source>
        <dbReference type="EMBL" id="KYK69986.1"/>
    </source>
</evidence>
<feature type="compositionally biased region" description="Basic and acidic residues" evidence="2">
    <location>
        <begin position="1878"/>
        <end position="1909"/>
    </location>
</feature>
<dbReference type="Gene3D" id="2.130.10.10">
    <property type="entry name" value="YVTN repeat-like/Quinoprotein amine dehydrogenase"/>
    <property type="match status" value="2"/>
</dbReference>
<feature type="compositionally biased region" description="Basic and acidic residues" evidence="2">
    <location>
        <begin position="194"/>
        <end position="216"/>
    </location>
</feature>
<name>A0A151HKY9_TOXGO</name>
<feature type="region of interest" description="Disordered" evidence="2">
    <location>
        <begin position="2811"/>
        <end position="2990"/>
    </location>
</feature>
<reference evidence="4" key="1">
    <citation type="submission" date="2016-03" db="EMBL/GenBank/DDBJ databases">
        <authorList>
            <person name="Sibley D."/>
            <person name="Venepally P."/>
            <person name="Karamycheva S."/>
            <person name="Hadjithomas M."/>
            <person name="Khan A."/>
            <person name="Brunk B."/>
            <person name="Roos D."/>
            <person name="Caler E."/>
            <person name="Lorenzi H."/>
        </authorList>
    </citation>
    <scope>NUCLEOTIDE SEQUENCE [LARGE SCALE GENOMIC DNA]</scope>
    <source>
        <strain evidence="4">TgCatPRC2</strain>
    </source>
</reference>
<keyword evidence="1" id="KW-0853">WD repeat</keyword>
<dbReference type="InterPro" id="IPR015943">
    <property type="entry name" value="WD40/YVTN_repeat-like_dom_sf"/>
</dbReference>
<dbReference type="EMBL" id="AHZP02000640">
    <property type="protein sequence ID" value="KYK69986.1"/>
    <property type="molecule type" value="Genomic_DNA"/>
</dbReference>
<feature type="compositionally biased region" description="Basic and acidic residues" evidence="2">
    <location>
        <begin position="2123"/>
        <end position="2133"/>
    </location>
</feature>
<feature type="compositionally biased region" description="Basic and acidic residues" evidence="2">
    <location>
        <begin position="2088"/>
        <end position="2099"/>
    </location>
</feature>
<feature type="compositionally biased region" description="Basic and acidic residues" evidence="2">
    <location>
        <begin position="2950"/>
        <end position="2976"/>
    </location>
</feature>
<feature type="region of interest" description="Disordered" evidence="2">
    <location>
        <begin position="1478"/>
        <end position="1502"/>
    </location>
</feature>
<feature type="region of interest" description="Disordered" evidence="2">
    <location>
        <begin position="543"/>
        <end position="588"/>
    </location>
</feature>
<feature type="compositionally biased region" description="Polar residues" evidence="2">
    <location>
        <begin position="901"/>
        <end position="911"/>
    </location>
</feature>
<feature type="compositionally biased region" description="Basic and acidic residues" evidence="2">
    <location>
        <begin position="225"/>
        <end position="237"/>
    </location>
</feature>
<feature type="repeat" description="WD" evidence="1">
    <location>
        <begin position="2624"/>
        <end position="2659"/>
    </location>
</feature>
<sequence>MRGRAAPASDAFYSPSSEPSSLRFLRQNFATARSPVCVVRIGSVDLVLPLPPFAPRECACFQEATDSSLSCFASPFSHPLSAQRAGEALALSVGVCDFSRPSTSPGDSIQRVACLPSCASSSPKCRAREGGLEDDYRQGEAEEKLKQGHSERTILVDPGARVCACKGKQESSQKAEVNVPARAGSVPCSTPPREGQERKLESSRDSPRSLARREVSASRFSLADRSPERRRGEERSESAVSIQRFATKVCPKEETRRAAASTFCCSLPAARLLHERVVALLSPEERVLPGRLRHLRAGRPGLLVLDTDELCPLQHFLFERPVARVVGSFCFLGDSADHWTGDLGTRERRGADGGERLEQRSTTAVLQTAPFEAGPVSPEVALVGSVSSARPQQFLVLEWPLPPCGDAWHNLPRYFSSLSAFSSPRQIPLFPLCGREAPRASGHCRDETGDFLSLLPSSAAVSESRLSVSSGAWRPDSEGDTQAFSPRATARCFWPRPRDVWSRGPVVGPREDILSDSDDGMPPLSTPRRTTCSLCCRPRLSSPARASRSHASPALLSGPSRQASGPRAHGDALEDGGGRLDLPSGLGPAPQRLRFSGAEVTSLATTLVAHAFEPFLSSHSTATAAGVLLASLLSAFTASVTGALTTAAAVVAAHGGAGASSAAAALSSACVHSDYAFDEEDEEGGEQDGLATLFAFLFLESSHCRLPRAPEEQQGTATARAAASSRTSPSQTGAGFGENGENGDRGAEEPKENAEGEGELVRGAEETGEEETCGACGKGTRGDSKPREGLGSDAGFLNLPVSLGLVALFSNISFSSWIAACSQLVAASRLLSVIDREKDLPSPATDCASSEGEESKKGQEPWGETCGASGDRARGDCGWDEARDAGEACKARGERTESCESQRVASGSPTVSKGKRQASVPALRPRKICRPFAPVLSSSEDERRRGDFCWKTESSNNACGRSSLSPTPCTLCRCRSFSSFSAPSPPASPDCPGELCHGSLLPSAPSPRSSSIRCSSSNSANLFSCVSAGTRSRRSSSPRPTVFSVSSLAPEPAPSAGMISPPSPSLSPAEPCCPRSALPPLSALSSLSVPSSPSASFPPSRCSSFSSLSSLSSLSSHNSGSSLRLGASSSGLASSLSENSCFPWGLAWLEQLLAVTMAMLSPQKTFCDSAGVAAAAGLTAWLALAATGSPGAAALAATASFVASGKAKLDGSWILAGERQAETERRQVGREERQMGKEERQLEMGERHVEADRGKSHTEIERDERHVGIQLGKTTVARGHHRRRDQRAATETEREETEGDEDMGEGAPVNQGERGEGRERGEGSEGSGVEQGVTGRGRLEGGNKSEEEKREGRGSVERCRRWQEGVEEGSTLKTNRNRGGKKWRKHQLVQDVAATEEEDTLGFRDIAAARIPPEFPVLDCQTPSSPLSFLSTPLRPSSSLSSSFSSLSVASAVSSSSSSSCSSFPSSSSSFCSSSPFLTSSSSRSSVPAPLQRAFSERSEGEAELLTQLSAASPFGSTDGKLDSFQFQRRRAATDSMQTLPFFSGDCRAFGGKNGEKKASSTDLCGSRRDSVQRKRGGSGTHERVEKELCEQVTLATRGRPRKATRSLFSSSVSSPLFAEPPPCALPHGDRLSLPEGVKTHDAGETRAKNGVACMPAKRTSLDKTPPCFPPCLLSRLLHAPLASAHRLGFPSLALLLFLRIRLPAVVARRSGPSQGTRLHAGDSRASLCGVARPSQSPRRHPTKELSLSLAPEFPGGSACPLGSHEPSWRPPALASEDIELGLLLSREATISDLLIHIFVSLCERGLLPWTGGDDMGKEDDDVDMHASSRENCVNGSPRTPCHPGLVGRGRARSPATMDGRRFTGQAGSQGSAGCSRSELRRSRQRSADRNRSSREESRQTDETEERRRCATRAVEGANVCGEGNRGEKHAGKKKTLFRAWLVSTPLPVSSSTLKILPPQPAPETQLVRDCRFFFGERLCLVLSPVPFPHAAAELPSPLVLEKLDRRHAHWNISSSSPLASPRPSFTPHESPQRSALAASASRPCPASEASREEEKLVEAVCATRGGRSESLSPSSAALRLPLTRSSRKTDEKREDLRKTSSGWRSPFDLETDEAARKQLGALEKRIRDKEVPESETEEQEENRIPRDLRAGDGMRGKDYEETDEETASSRRSLKETEELMLARLPSSSSSSSSESSLRAAAAWLASLSVDIEKPEPGSPVFVLFREDSQTTQKPRGDHRPALSSQRNQPFGLSPHPRSVSSSSSADSSSWCSATKTADMAPEDSREPTRASETNEEGNSLATSLGGTGNRSLRHRDETLLACNRRLLRSTANARQFEFHPDFPEVILTGHKDGSIRIVDCMRDRAVAGLCVDSGPILGLSWLSHHPGRLVCAASATGAPYFVSWDLSEFLGGEERREKAREARRPQQRWSRGRACARGQDVDSGSRSPTPESEGLWRDECSSSAFVEDAWTSSAAEESEEEESGTEGCFSEAEERSNGDRGLHSPRGRRAFLSSCLSRCPRERAAHNAGGPRRGSGLFGSWTSSSTVPRSSRSPGFCPHKDCGWFSASRSSAGLRVVHTGVSFDQQLSSLSVSCTDDFLLLSGFSTNLSLYDVATGQRLGALQRLHTGSINTVRFSSSSPHVFATASFDQTCKVWDLRQRIGLSAARPTAFDAFEEEPGRRYPQRPWQAFRPRAWGASGGDSATAVPVQTFSTGSPNVMCAFSDDGLWVLCSGVDTVLRQYALRGCKAVPDRFELPSARANAATNFRRSFYLRGSRRFVTAGTEESCVRIFDVQSGANLGNISFEGLLSAAQRRRGTPQGGPERSGRRRRRDSTNAGCRREVEREREEENGSRMPLRSRGHSQLSASGRREASLDRRLSRDYQVDRPRRRSLGAELTPSRPALSVGRDCRREETSFTRSEERRGETDGPRRNGRRFSSSILQFASQETQEERQGDDADDSDRGSESEEEESRERLAAPSRDLGNRERRTQLSESPLLSLFMPSLYSPEVWTRAASFAAAGGEFFFSSLRDLYVHFQWRLLQLDRQNEWHLREDHVQTYTPNVPASEEYIQSLRGHPSDDHAFAALVAMPVNTPYSGADDRAGSAGERRHEREASAQSQMARTQRSFVVLTELANREKVGW</sequence>
<feature type="region of interest" description="Disordered" evidence="2">
    <location>
        <begin position="1030"/>
        <end position="1072"/>
    </location>
</feature>
<feature type="region of interest" description="Disordered" evidence="2">
    <location>
        <begin position="1553"/>
        <end position="1584"/>
    </location>
</feature>
<feature type="compositionally biased region" description="Basic and acidic residues" evidence="2">
    <location>
        <begin position="2493"/>
        <end position="2503"/>
    </location>
</feature>
<feature type="region of interest" description="Disordered" evidence="2">
    <location>
        <begin position="174"/>
        <end position="238"/>
    </location>
</feature>
<feature type="compositionally biased region" description="Low complexity" evidence="2">
    <location>
        <begin position="2541"/>
        <end position="2555"/>
    </location>
</feature>
<comment type="caution">
    <text evidence="3">The sequence shown here is derived from an EMBL/GenBank/DDBJ whole genome shotgun (WGS) entry which is preliminary data.</text>
</comment>
<feature type="region of interest" description="Disordered" evidence="2">
    <location>
        <begin position="342"/>
        <end position="361"/>
    </location>
</feature>
<feature type="compositionally biased region" description="Basic residues" evidence="2">
    <location>
        <begin position="1375"/>
        <end position="1387"/>
    </location>
</feature>
<evidence type="ECO:0000256" key="2">
    <source>
        <dbReference type="SAM" id="MobiDB-lite"/>
    </source>
</evidence>
<feature type="region of interest" description="Disordered" evidence="2">
    <location>
        <begin position="2229"/>
        <end position="2312"/>
    </location>
</feature>
<feature type="region of interest" description="Disordered" evidence="2">
    <location>
        <begin position="1712"/>
        <end position="1745"/>
    </location>
</feature>
<feature type="compositionally biased region" description="Low complexity" evidence="2">
    <location>
        <begin position="2259"/>
        <end position="2273"/>
    </location>
</feature>
<feature type="region of interest" description="Disordered" evidence="2">
    <location>
        <begin position="1818"/>
        <end position="1910"/>
    </location>
</feature>
<feature type="compositionally biased region" description="Low complexity" evidence="2">
    <location>
        <begin position="2180"/>
        <end position="2195"/>
    </location>
</feature>
<feature type="compositionally biased region" description="Basic and acidic residues" evidence="2">
    <location>
        <begin position="742"/>
        <end position="765"/>
    </location>
</feature>
<feature type="compositionally biased region" description="Low complexity" evidence="2">
    <location>
        <begin position="1865"/>
        <end position="1877"/>
    </location>
</feature>
<evidence type="ECO:0000256" key="1">
    <source>
        <dbReference type="PROSITE-ProRule" id="PRU00221"/>
    </source>
</evidence>
<dbReference type="InterPro" id="IPR046377">
    <property type="entry name" value="DHU1"/>
</dbReference>
<feature type="compositionally biased region" description="Acidic residues" evidence="2">
    <location>
        <begin position="1293"/>
        <end position="1304"/>
    </location>
</feature>
<feature type="compositionally biased region" description="Basic and acidic residues" evidence="2">
    <location>
        <begin position="1554"/>
        <end position="1573"/>
    </location>
</feature>
<gene>
    <name evidence="3" type="ORF">TGPRC2_310910</name>
</gene>
<dbReference type="SUPFAM" id="SSF50978">
    <property type="entry name" value="WD40 repeat-like"/>
    <property type="match status" value="1"/>
</dbReference>
<feature type="region of interest" description="Disordered" evidence="2">
    <location>
        <begin position="709"/>
        <end position="787"/>
    </location>
</feature>
<feature type="region of interest" description="Disordered" evidence="2">
    <location>
        <begin position="2014"/>
        <end position="2195"/>
    </location>
</feature>
<dbReference type="SMART" id="SM00320">
    <property type="entry name" value="WD40"/>
    <property type="match status" value="4"/>
</dbReference>
<protein>
    <submittedName>
        <fullName evidence="3">WD domain, G-beta repeat-containing protein</fullName>
    </submittedName>
</protein>
<feature type="compositionally biased region" description="Basic and acidic residues" evidence="2">
    <location>
        <begin position="2142"/>
        <end position="2160"/>
    </location>
</feature>
<dbReference type="GO" id="GO:0080008">
    <property type="term" value="C:Cul4-RING E3 ubiquitin ligase complex"/>
    <property type="evidence" value="ECO:0007669"/>
    <property type="project" value="InterPro"/>
</dbReference>
<feature type="region of interest" description="Disordered" evidence="2">
    <location>
        <begin position="1220"/>
        <end position="1387"/>
    </location>
</feature>
<dbReference type="InterPro" id="IPR036322">
    <property type="entry name" value="WD40_repeat_dom_sf"/>
</dbReference>
<dbReference type="VEuPathDB" id="ToxoDB:TGPRC2_310910"/>
<dbReference type="PANTHER" id="PTHR47201:SF1">
    <property type="entry name" value="PROTEIN DWD HYPERSENSITIVE TO UV-B 1"/>
    <property type="match status" value="1"/>
</dbReference>
<feature type="region of interest" description="Disordered" evidence="2">
    <location>
        <begin position="2417"/>
        <end position="2458"/>
    </location>
</feature>
<feature type="region of interest" description="Disordered" evidence="2">
    <location>
        <begin position="839"/>
        <end position="870"/>
    </location>
</feature>
<feature type="compositionally biased region" description="Low complexity" evidence="2">
    <location>
        <begin position="716"/>
        <end position="728"/>
    </location>
</feature>
<evidence type="ECO:0000313" key="4">
    <source>
        <dbReference type="Proteomes" id="UP000075225"/>
    </source>
</evidence>
<dbReference type="GO" id="GO:0071493">
    <property type="term" value="P:cellular response to UV-B"/>
    <property type="evidence" value="ECO:0007669"/>
    <property type="project" value="InterPro"/>
</dbReference>
<accession>A0A151HKY9</accession>
<feature type="compositionally biased region" description="Basic and acidic residues" evidence="2">
    <location>
        <begin position="3098"/>
        <end position="3114"/>
    </location>
</feature>
<feature type="region of interest" description="Disordered" evidence="2">
    <location>
        <begin position="2472"/>
        <end position="2506"/>
    </location>
</feature>
<feature type="compositionally biased region" description="Basic and acidic residues" evidence="2">
    <location>
        <begin position="568"/>
        <end position="578"/>
    </location>
</feature>
<feature type="compositionally biased region" description="Basic and acidic residues" evidence="2">
    <location>
        <begin position="342"/>
        <end position="359"/>
    </location>
</feature>
<feature type="compositionally biased region" description="Basic and acidic residues" evidence="2">
    <location>
        <begin position="2908"/>
        <end position="2931"/>
    </location>
</feature>
<dbReference type="PANTHER" id="PTHR47201">
    <property type="entry name" value="BNAC09G30780D PROTEIN"/>
    <property type="match status" value="1"/>
</dbReference>
<feature type="compositionally biased region" description="Low complexity" evidence="2">
    <location>
        <begin position="2069"/>
        <end position="2083"/>
    </location>
</feature>
<feature type="compositionally biased region" description="Low complexity" evidence="2">
    <location>
        <begin position="2014"/>
        <end position="2024"/>
    </location>
</feature>
<feature type="compositionally biased region" description="Basic and acidic residues" evidence="2">
    <location>
        <begin position="2869"/>
        <end position="2887"/>
    </location>
</feature>
<dbReference type="InterPro" id="IPR001680">
    <property type="entry name" value="WD40_rpt"/>
</dbReference>
<feature type="compositionally biased region" description="Basic and acidic residues" evidence="2">
    <location>
        <begin position="1220"/>
        <end position="1267"/>
    </location>
</feature>
<feature type="compositionally biased region" description="Basic and acidic residues" evidence="2">
    <location>
        <begin position="2839"/>
        <end position="2852"/>
    </location>
</feature>
<feature type="compositionally biased region" description="Low complexity" evidence="2">
    <location>
        <begin position="543"/>
        <end position="557"/>
    </location>
</feature>